<accession>V9FGG6</accession>
<dbReference type="HOGENOM" id="CLU_1368608_0_0_1"/>
<dbReference type="Proteomes" id="UP000018721">
    <property type="component" value="Unassembled WGS sequence"/>
</dbReference>
<reference evidence="1 2" key="1">
    <citation type="submission" date="2013-11" db="EMBL/GenBank/DDBJ databases">
        <title>The Genome Sequence of Phytophthora parasitica P1569.</title>
        <authorList>
            <consortium name="The Broad Institute Genomics Platform"/>
            <person name="Russ C."/>
            <person name="Tyler B."/>
            <person name="Panabieres F."/>
            <person name="Shan W."/>
            <person name="Tripathy S."/>
            <person name="Grunwald N."/>
            <person name="Machado M."/>
            <person name="Johnson C.S."/>
            <person name="Arredondo F."/>
            <person name="Hong C."/>
            <person name="Coffey M."/>
            <person name="Young S.K."/>
            <person name="Zeng Q."/>
            <person name="Gargeya S."/>
            <person name="Fitzgerald M."/>
            <person name="Abouelleil A."/>
            <person name="Alvarado L."/>
            <person name="Chapman S.B."/>
            <person name="Gainer-Dewar J."/>
            <person name="Goldberg J."/>
            <person name="Griggs A."/>
            <person name="Gujja S."/>
            <person name="Hansen M."/>
            <person name="Howarth C."/>
            <person name="Imamovic A."/>
            <person name="Ireland A."/>
            <person name="Larimer J."/>
            <person name="McCowan C."/>
            <person name="Murphy C."/>
            <person name="Pearson M."/>
            <person name="Poon T.W."/>
            <person name="Priest M."/>
            <person name="Roberts A."/>
            <person name="Saif S."/>
            <person name="Shea T."/>
            <person name="Sykes S."/>
            <person name="Wortman J."/>
            <person name="Nusbaum C."/>
            <person name="Birren B."/>
        </authorList>
    </citation>
    <scope>NUCLEOTIDE SEQUENCE [LARGE SCALE GENOMIC DNA]</scope>
    <source>
        <strain evidence="1 2">P1569</strain>
    </source>
</reference>
<dbReference type="Pfam" id="PF10712">
    <property type="entry name" value="NAD-GH"/>
    <property type="match status" value="1"/>
</dbReference>
<dbReference type="EMBL" id="ANIZ01001006">
    <property type="protein sequence ID" value="ETI50569.1"/>
    <property type="molecule type" value="Genomic_DNA"/>
</dbReference>
<comment type="caution">
    <text evidence="1">The sequence shown here is derived from an EMBL/GenBank/DDBJ whole genome shotgun (WGS) entry which is preliminary data.</text>
</comment>
<dbReference type="InterPro" id="IPR019651">
    <property type="entry name" value="Glutamate_DH_NAD-spec"/>
</dbReference>
<gene>
    <name evidence="1" type="ORF">F443_05895</name>
</gene>
<dbReference type="AlphaFoldDB" id="V9FGG6"/>
<evidence type="ECO:0000313" key="1">
    <source>
        <dbReference type="EMBL" id="ETI50569.1"/>
    </source>
</evidence>
<evidence type="ECO:0000313" key="2">
    <source>
        <dbReference type="Proteomes" id="UP000018721"/>
    </source>
</evidence>
<name>V9FGG6_PHYNI</name>
<proteinExistence type="predicted"/>
<protein>
    <submittedName>
        <fullName evidence="1">Uncharacterized protein</fullName>
    </submittedName>
</protein>
<organism evidence="1 2">
    <name type="scientific">Phytophthora nicotianae P1569</name>
    <dbReference type="NCBI Taxonomy" id="1317065"/>
    <lineage>
        <taxon>Eukaryota</taxon>
        <taxon>Sar</taxon>
        <taxon>Stramenopiles</taxon>
        <taxon>Oomycota</taxon>
        <taxon>Peronosporomycetes</taxon>
        <taxon>Peronosporales</taxon>
        <taxon>Peronosporaceae</taxon>
        <taxon>Phytophthora</taxon>
    </lineage>
</organism>
<sequence>MPYSNGQDRHIDGTAAQDKDLHVAGLAIRASVRVQAVRKGSDRGLVIDTLQVQTGDGDDVLGGLTLLVVEVRGRRHHSLRDSLAQEGLGHLLHAQHHHGRDLLGREALVLALEPTSISSLSSSLSLVVNRKYVASFFITLSLNMLLKIRLASSSIYVYFTLRVALLTSAPDNSSSCTPPPPDQSAPDGDRLTVLILLLWV</sequence>
<keyword evidence="2" id="KW-1185">Reference proteome</keyword>